<proteinExistence type="predicted"/>
<gene>
    <name evidence="1" type="ORF">HZH66_001259</name>
</gene>
<keyword evidence="2" id="KW-1185">Reference proteome</keyword>
<evidence type="ECO:0000313" key="2">
    <source>
        <dbReference type="Proteomes" id="UP000614350"/>
    </source>
</evidence>
<sequence>MVPVGIRHEATKVQTMSENGAWRGIIDNDNDNDNVRGISKSCDRSNDVLSVEITVVSVQALILNSAPGKLTSKQNSISEDKLDLSCASRSRKRLQLL</sequence>
<dbReference type="AlphaFoldDB" id="A0A834KSX4"/>
<comment type="caution">
    <text evidence="1">The sequence shown here is derived from an EMBL/GenBank/DDBJ whole genome shotgun (WGS) entry which is preliminary data.</text>
</comment>
<dbReference type="EMBL" id="JACSEA010000001">
    <property type="protein sequence ID" value="KAF7412363.1"/>
    <property type="molecule type" value="Genomic_DNA"/>
</dbReference>
<name>A0A834KSX4_VESVU</name>
<dbReference type="Proteomes" id="UP000614350">
    <property type="component" value="Unassembled WGS sequence"/>
</dbReference>
<protein>
    <submittedName>
        <fullName evidence="1">Uncharacterized protein</fullName>
    </submittedName>
</protein>
<reference evidence="1" key="1">
    <citation type="journal article" date="2020" name="G3 (Bethesda)">
        <title>High-Quality Assemblies for Three Invasive Social Wasps from the &lt;i&gt;Vespula&lt;/i&gt; Genus.</title>
        <authorList>
            <person name="Harrop T.W.R."/>
            <person name="Guhlin J."/>
            <person name="McLaughlin G.M."/>
            <person name="Permina E."/>
            <person name="Stockwell P."/>
            <person name="Gilligan J."/>
            <person name="Le Lec M.F."/>
            <person name="Gruber M.A.M."/>
            <person name="Quinn O."/>
            <person name="Lovegrove M."/>
            <person name="Duncan E.J."/>
            <person name="Remnant E.J."/>
            <person name="Van Eeckhoven J."/>
            <person name="Graham B."/>
            <person name="Knapp R.A."/>
            <person name="Langford K.W."/>
            <person name="Kronenberg Z."/>
            <person name="Press M.O."/>
            <person name="Eacker S.M."/>
            <person name="Wilson-Rankin E.E."/>
            <person name="Purcell J."/>
            <person name="Lester P.J."/>
            <person name="Dearden P.K."/>
        </authorList>
    </citation>
    <scope>NUCLEOTIDE SEQUENCE</scope>
    <source>
        <strain evidence="1">Marl-1</strain>
    </source>
</reference>
<accession>A0A834KSX4</accession>
<evidence type="ECO:0000313" key="1">
    <source>
        <dbReference type="EMBL" id="KAF7412363.1"/>
    </source>
</evidence>
<organism evidence="1 2">
    <name type="scientific">Vespula vulgaris</name>
    <name type="common">Yellow jacket</name>
    <name type="synonym">Wasp</name>
    <dbReference type="NCBI Taxonomy" id="7454"/>
    <lineage>
        <taxon>Eukaryota</taxon>
        <taxon>Metazoa</taxon>
        <taxon>Ecdysozoa</taxon>
        <taxon>Arthropoda</taxon>
        <taxon>Hexapoda</taxon>
        <taxon>Insecta</taxon>
        <taxon>Pterygota</taxon>
        <taxon>Neoptera</taxon>
        <taxon>Endopterygota</taxon>
        <taxon>Hymenoptera</taxon>
        <taxon>Apocrita</taxon>
        <taxon>Aculeata</taxon>
        <taxon>Vespoidea</taxon>
        <taxon>Vespidae</taxon>
        <taxon>Vespinae</taxon>
        <taxon>Vespula</taxon>
    </lineage>
</organism>